<dbReference type="NCBIfam" id="NF008693">
    <property type="entry name" value="PRK11713.2-3"/>
    <property type="match status" value="1"/>
</dbReference>
<dbReference type="SUPFAM" id="SSF88697">
    <property type="entry name" value="PUA domain-like"/>
    <property type="match status" value="1"/>
</dbReference>
<keyword evidence="9 12" id="KW-0949">S-adenosyl-L-methionine</keyword>
<comment type="caution">
    <text evidence="15">The sequence shown here is derived from an EMBL/GenBank/DDBJ whole genome shotgun (WGS) entry which is preliminary data.</text>
</comment>
<dbReference type="AlphaFoldDB" id="A0A420XNV7"/>
<organism evidence="15 16">
    <name type="scientific">Motilibacter peucedani</name>
    <dbReference type="NCBI Taxonomy" id="598650"/>
    <lineage>
        <taxon>Bacteria</taxon>
        <taxon>Bacillati</taxon>
        <taxon>Actinomycetota</taxon>
        <taxon>Actinomycetes</taxon>
        <taxon>Motilibacterales</taxon>
        <taxon>Motilibacteraceae</taxon>
        <taxon>Motilibacter</taxon>
    </lineage>
</organism>
<evidence type="ECO:0000256" key="10">
    <source>
        <dbReference type="ARBA" id="ARBA00025699"/>
    </source>
</evidence>
<keyword evidence="8 12" id="KW-0808">Transferase</keyword>
<keyword evidence="5 12" id="KW-0963">Cytoplasm</keyword>
<dbReference type="InterPro" id="IPR029026">
    <property type="entry name" value="tRNA_m1G_MTases_N"/>
</dbReference>
<feature type="domain" description="Ribosomal RNA small subunit methyltransferase E PUA-like" evidence="14">
    <location>
        <begin position="22"/>
        <end position="63"/>
    </location>
</feature>
<proteinExistence type="inferred from homology"/>
<dbReference type="InterPro" id="IPR046886">
    <property type="entry name" value="RsmE_MTase_dom"/>
</dbReference>
<evidence type="ECO:0000313" key="15">
    <source>
        <dbReference type="EMBL" id="RKS73890.1"/>
    </source>
</evidence>
<evidence type="ECO:0000313" key="16">
    <source>
        <dbReference type="Proteomes" id="UP000281955"/>
    </source>
</evidence>
<dbReference type="Pfam" id="PF04452">
    <property type="entry name" value="Methyltrans_RNA"/>
    <property type="match status" value="1"/>
</dbReference>
<dbReference type="PANTHER" id="PTHR30027">
    <property type="entry name" value="RIBOSOMAL RNA SMALL SUBUNIT METHYLTRANSFERASE E"/>
    <property type="match status" value="1"/>
</dbReference>
<comment type="function">
    <text evidence="10 12">Specifically methylates the N3 position of the uracil ring of uridine 1498 (m3U1498) in 16S rRNA. Acts on the fully assembled 30S ribosomal subunit.</text>
</comment>
<evidence type="ECO:0000256" key="11">
    <source>
        <dbReference type="ARBA" id="ARBA00047944"/>
    </source>
</evidence>
<comment type="subcellular location">
    <subcellularLocation>
        <location evidence="1 12">Cytoplasm</location>
    </subcellularLocation>
</comment>
<evidence type="ECO:0000256" key="5">
    <source>
        <dbReference type="ARBA" id="ARBA00022490"/>
    </source>
</evidence>
<reference evidence="15 16" key="1">
    <citation type="submission" date="2018-10" db="EMBL/GenBank/DDBJ databases">
        <title>Genomic Encyclopedia of Archaeal and Bacterial Type Strains, Phase II (KMG-II): from individual species to whole genera.</title>
        <authorList>
            <person name="Goeker M."/>
        </authorList>
    </citation>
    <scope>NUCLEOTIDE SEQUENCE [LARGE SCALE GENOMIC DNA]</scope>
    <source>
        <strain evidence="15 16">RP-AC37</strain>
    </source>
</reference>
<evidence type="ECO:0000259" key="14">
    <source>
        <dbReference type="Pfam" id="PF20260"/>
    </source>
</evidence>
<accession>A0A420XNV7</accession>
<evidence type="ECO:0000256" key="2">
    <source>
        <dbReference type="ARBA" id="ARBA00005528"/>
    </source>
</evidence>
<dbReference type="InParanoid" id="A0A420XNV7"/>
<dbReference type="Gene3D" id="3.40.1280.10">
    <property type="match status" value="1"/>
</dbReference>
<dbReference type="GO" id="GO:0005737">
    <property type="term" value="C:cytoplasm"/>
    <property type="evidence" value="ECO:0007669"/>
    <property type="project" value="UniProtKB-SubCell"/>
</dbReference>
<dbReference type="Gene3D" id="2.40.240.20">
    <property type="entry name" value="Hypothetical PUA domain-like, domain 1"/>
    <property type="match status" value="1"/>
</dbReference>
<evidence type="ECO:0000256" key="1">
    <source>
        <dbReference type="ARBA" id="ARBA00004496"/>
    </source>
</evidence>
<feature type="domain" description="Ribosomal RNA small subunit methyltransferase E methyltransferase" evidence="13">
    <location>
        <begin position="78"/>
        <end position="237"/>
    </location>
</feature>
<dbReference type="EC" id="2.1.1.193" evidence="3 12"/>
<dbReference type="OrthoDB" id="9808126at2"/>
<dbReference type="FunCoup" id="A0A420XNV7">
    <property type="interactions" value="168"/>
</dbReference>
<evidence type="ECO:0000256" key="8">
    <source>
        <dbReference type="ARBA" id="ARBA00022679"/>
    </source>
</evidence>
<dbReference type="PANTHER" id="PTHR30027:SF3">
    <property type="entry name" value="16S RRNA (URACIL(1498)-N(3))-METHYLTRANSFERASE"/>
    <property type="match status" value="1"/>
</dbReference>
<dbReference type="FunFam" id="3.40.1280.10:FF:000023">
    <property type="entry name" value="Ribosomal RNA small subunit methyltransferase E"/>
    <property type="match status" value="1"/>
</dbReference>
<dbReference type="EMBL" id="RBWV01000012">
    <property type="protein sequence ID" value="RKS73890.1"/>
    <property type="molecule type" value="Genomic_DNA"/>
</dbReference>
<dbReference type="RefSeq" id="WP_121193690.1">
    <property type="nucleotide sequence ID" value="NZ_RBWV01000012.1"/>
</dbReference>
<name>A0A420XNV7_9ACTN</name>
<dbReference type="GO" id="GO:0070475">
    <property type="term" value="P:rRNA base methylation"/>
    <property type="evidence" value="ECO:0007669"/>
    <property type="project" value="TreeGrafter"/>
</dbReference>
<dbReference type="InterPro" id="IPR029028">
    <property type="entry name" value="Alpha/beta_knot_MTases"/>
</dbReference>
<evidence type="ECO:0000256" key="7">
    <source>
        <dbReference type="ARBA" id="ARBA00022603"/>
    </source>
</evidence>
<dbReference type="InterPro" id="IPR015947">
    <property type="entry name" value="PUA-like_sf"/>
</dbReference>
<evidence type="ECO:0000256" key="4">
    <source>
        <dbReference type="ARBA" id="ARBA00013673"/>
    </source>
</evidence>
<keyword evidence="7 12" id="KW-0489">Methyltransferase</keyword>
<evidence type="ECO:0000256" key="12">
    <source>
        <dbReference type="PIRNR" id="PIRNR015601"/>
    </source>
</evidence>
<comment type="catalytic activity">
    <reaction evidence="11 12">
        <text>uridine(1498) in 16S rRNA + S-adenosyl-L-methionine = N(3)-methyluridine(1498) in 16S rRNA + S-adenosyl-L-homocysteine + H(+)</text>
        <dbReference type="Rhea" id="RHEA:42920"/>
        <dbReference type="Rhea" id="RHEA-COMP:10283"/>
        <dbReference type="Rhea" id="RHEA-COMP:10284"/>
        <dbReference type="ChEBI" id="CHEBI:15378"/>
        <dbReference type="ChEBI" id="CHEBI:57856"/>
        <dbReference type="ChEBI" id="CHEBI:59789"/>
        <dbReference type="ChEBI" id="CHEBI:65315"/>
        <dbReference type="ChEBI" id="CHEBI:74502"/>
        <dbReference type="EC" id="2.1.1.193"/>
    </reaction>
</comment>
<evidence type="ECO:0000256" key="3">
    <source>
        <dbReference type="ARBA" id="ARBA00012328"/>
    </source>
</evidence>
<evidence type="ECO:0000256" key="9">
    <source>
        <dbReference type="ARBA" id="ARBA00022691"/>
    </source>
</evidence>
<keyword evidence="16" id="KW-1185">Reference proteome</keyword>
<dbReference type="GO" id="GO:0070042">
    <property type="term" value="F:rRNA (uridine-N3-)-methyltransferase activity"/>
    <property type="evidence" value="ECO:0007669"/>
    <property type="project" value="TreeGrafter"/>
</dbReference>
<comment type="similarity">
    <text evidence="2 12">Belongs to the RNA methyltransferase RsmE family.</text>
</comment>
<dbReference type="SUPFAM" id="SSF75217">
    <property type="entry name" value="alpha/beta knot"/>
    <property type="match status" value="1"/>
</dbReference>
<dbReference type="InterPro" id="IPR006700">
    <property type="entry name" value="RsmE"/>
</dbReference>
<sequence>MTAPVFVLAPLPAVVGGRVELAGSEGRHAARVRRVEPGEHVDLVDGRGRRASCTVESVAGDTVALAVGSLVEEPAPAPRVVVVQALPKGERGELAVELMSEVGVDVVVPWSAARCVAQWKGERGAKSLERWRSTAREAGKQSRRARFAEVADLATTRQVAALLSGAAVAAVLSEESAAPLSGLEPPASGDVVLVVGPEGGITPEELATFAAAGATAMRLGPSVLRTSTAGAAAAAVVLSRTPRWR</sequence>
<dbReference type="NCBIfam" id="TIGR00046">
    <property type="entry name" value="RsmE family RNA methyltransferase"/>
    <property type="match status" value="1"/>
</dbReference>
<dbReference type="CDD" id="cd18084">
    <property type="entry name" value="RsmE-like"/>
    <property type="match status" value="1"/>
</dbReference>
<dbReference type="Pfam" id="PF20260">
    <property type="entry name" value="PUA_4"/>
    <property type="match status" value="1"/>
</dbReference>
<evidence type="ECO:0000259" key="13">
    <source>
        <dbReference type="Pfam" id="PF04452"/>
    </source>
</evidence>
<dbReference type="Proteomes" id="UP000281955">
    <property type="component" value="Unassembled WGS sequence"/>
</dbReference>
<evidence type="ECO:0000256" key="6">
    <source>
        <dbReference type="ARBA" id="ARBA00022552"/>
    </source>
</evidence>
<keyword evidence="6 12" id="KW-0698">rRNA processing</keyword>
<protein>
    <recommendedName>
        <fullName evidence="4 12">Ribosomal RNA small subunit methyltransferase E</fullName>
        <ecNumber evidence="3 12">2.1.1.193</ecNumber>
    </recommendedName>
</protein>
<dbReference type="PIRSF" id="PIRSF015601">
    <property type="entry name" value="MTase_slr0722"/>
    <property type="match status" value="1"/>
</dbReference>
<gene>
    <name evidence="15" type="ORF">CLV35_2384</name>
</gene>
<dbReference type="InterPro" id="IPR046887">
    <property type="entry name" value="RsmE_PUA-like"/>
</dbReference>